<reference evidence="2 3" key="1">
    <citation type="submission" date="2019-03" db="EMBL/GenBank/DDBJ databases">
        <title>Genomic Encyclopedia of Type Strains, Phase IV (KMG-IV): sequencing the most valuable type-strain genomes for metagenomic binning, comparative biology and taxonomic classification.</title>
        <authorList>
            <person name="Goeker M."/>
        </authorList>
    </citation>
    <scope>NUCLEOTIDE SEQUENCE [LARGE SCALE GENOMIC DNA]</scope>
    <source>
        <strain evidence="2 3">DSM 103428</strain>
    </source>
</reference>
<dbReference type="AlphaFoldDB" id="A0A4R1LAB4"/>
<sequence>MPKNLLPDHGGKALKKATRSAALEKPPTTPAKKRPKKHAGTPPENDLERAYCHLGRAAAVAAELQAAPREFVSRFLEYGAEFYLEALSEKGRNAEHAAFAAAEVLRTAEHIALASLYGQNRSSVPALPAPKTDHVKRLQQTSRRIDDAVRHARSSPHLAQFTAAARELLRQAEQSTESHETQLAHEFLHAAEALTEALSQLPEE</sequence>
<evidence type="ECO:0000256" key="1">
    <source>
        <dbReference type="SAM" id="MobiDB-lite"/>
    </source>
</evidence>
<dbReference type="EMBL" id="SMGK01000001">
    <property type="protein sequence ID" value="TCK75368.1"/>
    <property type="molecule type" value="Genomic_DNA"/>
</dbReference>
<proteinExistence type="predicted"/>
<accession>A0A4R1LAB4</accession>
<evidence type="ECO:0000313" key="2">
    <source>
        <dbReference type="EMBL" id="TCK75368.1"/>
    </source>
</evidence>
<dbReference type="RefSeq" id="WP_131991072.1">
    <property type="nucleotide sequence ID" value="NZ_SMGK01000001.1"/>
</dbReference>
<organism evidence="2 3">
    <name type="scientific">Acidipila rosea</name>
    <dbReference type="NCBI Taxonomy" id="768535"/>
    <lineage>
        <taxon>Bacteria</taxon>
        <taxon>Pseudomonadati</taxon>
        <taxon>Acidobacteriota</taxon>
        <taxon>Terriglobia</taxon>
        <taxon>Terriglobales</taxon>
        <taxon>Acidobacteriaceae</taxon>
        <taxon>Acidipila</taxon>
    </lineage>
</organism>
<feature type="region of interest" description="Disordered" evidence="1">
    <location>
        <begin position="1"/>
        <end position="48"/>
    </location>
</feature>
<name>A0A4R1LAB4_9BACT</name>
<evidence type="ECO:0000313" key="3">
    <source>
        <dbReference type="Proteomes" id="UP000295210"/>
    </source>
</evidence>
<comment type="caution">
    <text evidence="2">The sequence shown here is derived from an EMBL/GenBank/DDBJ whole genome shotgun (WGS) entry which is preliminary data.</text>
</comment>
<dbReference type="Proteomes" id="UP000295210">
    <property type="component" value="Unassembled WGS sequence"/>
</dbReference>
<protein>
    <submittedName>
        <fullName evidence="2">Uncharacterized protein</fullName>
    </submittedName>
</protein>
<keyword evidence="3" id="KW-1185">Reference proteome</keyword>
<gene>
    <name evidence="2" type="ORF">C7378_0351</name>
</gene>